<evidence type="ECO:0000313" key="2">
    <source>
        <dbReference type="Proteomes" id="UP000005250"/>
    </source>
</evidence>
<protein>
    <recommendedName>
        <fullName evidence="3">DUF3717 domain-containing protein</fullName>
    </recommendedName>
</protein>
<keyword evidence="2" id="KW-1185">Reference proteome</keyword>
<dbReference type="InterPro" id="IPR022191">
    <property type="entry name" value="DUF3717"/>
</dbReference>
<proteinExistence type="predicted"/>
<accession>A0A0T7CTF7</accession>
<dbReference type="Proteomes" id="UP000005250">
    <property type="component" value="Chromosome"/>
</dbReference>
<dbReference type="eggNOG" id="COG3313">
    <property type="taxonomic scope" value="Bacteria"/>
</dbReference>
<gene>
    <name evidence="1" type="ordered locus">BN118_3531</name>
</gene>
<reference evidence="1 2" key="1">
    <citation type="journal article" date="2012" name="BMC Genomics">
        <title>Comparative genomics of the classical Bordetella subspecies: the evolution and exchange of virulence-associated diversity amongst closely related pathogens.</title>
        <authorList>
            <person name="Park J."/>
            <person name="Zhang Y."/>
            <person name="Buboltz A.M."/>
            <person name="Zhang X."/>
            <person name="Schuster S.C."/>
            <person name="Ahuja U."/>
            <person name="Liu M."/>
            <person name="Miller J.F."/>
            <person name="Sebaihia M."/>
            <person name="Bentley S.D."/>
            <person name="Parkhill J."/>
            <person name="Harvill E.T."/>
        </authorList>
    </citation>
    <scope>NUCLEOTIDE SEQUENCE [LARGE SCALE GENOMIC DNA]</scope>
    <source>
        <strain evidence="2">ATCC 9797 / DSM 5571 / CCUG 30873 / LMG 14455 / NCTC 10739 / 18323</strain>
    </source>
</reference>
<dbReference type="AlphaFoldDB" id="A0A0T7CTF7"/>
<dbReference type="KEGG" id="bper:BN118_3531"/>
<organism evidence="1 2">
    <name type="scientific">Bordetella pertussis (strain ATCC 9797 / DSM 5571 / CCUG 30873 / LMG 14455 / NCTC 10739 / 18323)</name>
    <dbReference type="NCBI Taxonomy" id="568706"/>
    <lineage>
        <taxon>Bacteria</taxon>
        <taxon>Pseudomonadati</taxon>
        <taxon>Pseudomonadota</taxon>
        <taxon>Betaproteobacteria</taxon>
        <taxon>Burkholderiales</taxon>
        <taxon>Alcaligenaceae</taxon>
        <taxon>Bordetella</taxon>
    </lineage>
</organism>
<dbReference type="EMBL" id="HE965805">
    <property type="protein sequence ID" value="CCJ64956.1"/>
    <property type="molecule type" value="Genomic_DNA"/>
</dbReference>
<sequence>MQRIRHSPRWQFWDNATMDTPITLPELEQAINYWRHRAPSQGDESRLCAQAAALATPYALMIIGHRRDITPAELSQAARAAYQAWLDSRK</sequence>
<dbReference type="Pfam" id="PF12512">
    <property type="entry name" value="DUF3717"/>
    <property type="match status" value="1"/>
</dbReference>
<dbReference type="HOGENOM" id="CLU_186649_0_0_4"/>
<name>A0A0T7CTF7_BORP1</name>
<evidence type="ECO:0008006" key="3">
    <source>
        <dbReference type="Google" id="ProtNLM"/>
    </source>
</evidence>
<evidence type="ECO:0000313" key="1">
    <source>
        <dbReference type="EMBL" id="CCJ64956.1"/>
    </source>
</evidence>